<dbReference type="CDD" id="cd10322">
    <property type="entry name" value="SLC5sbd"/>
    <property type="match status" value="1"/>
</dbReference>
<feature type="transmembrane region" description="Helical" evidence="7">
    <location>
        <begin position="393"/>
        <end position="415"/>
    </location>
</feature>
<feature type="transmembrane region" description="Helical" evidence="7">
    <location>
        <begin position="236"/>
        <end position="262"/>
    </location>
</feature>
<dbReference type="AlphaFoldDB" id="A0A8J3QAX3"/>
<dbReference type="PANTHER" id="PTHR48086">
    <property type="entry name" value="SODIUM/PROLINE SYMPORTER-RELATED"/>
    <property type="match status" value="1"/>
</dbReference>
<keyword evidence="4 7" id="KW-0812">Transmembrane</keyword>
<dbReference type="InterPro" id="IPR001734">
    <property type="entry name" value="Na/solute_symporter"/>
</dbReference>
<dbReference type="Gene3D" id="1.20.1730.10">
    <property type="entry name" value="Sodium/glucose cotransporter"/>
    <property type="match status" value="1"/>
</dbReference>
<keyword evidence="5 7" id="KW-1133">Transmembrane helix</keyword>
<dbReference type="PANTHER" id="PTHR48086:SF8">
    <property type="entry name" value="MONOCARBOXYLIC ACID PERMEASE"/>
    <property type="match status" value="1"/>
</dbReference>
<organism evidence="8 9">
    <name type="scientific">Rhizocola hellebori</name>
    <dbReference type="NCBI Taxonomy" id="1392758"/>
    <lineage>
        <taxon>Bacteria</taxon>
        <taxon>Bacillati</taxon>
        <taxon>Actinomycetota</taxon>
        <taxon>Actinomycetes</taxon>
        <taxon>Micromonosporales</taxon>
        <taxon>Micromonosporaceae</taxon>
        <taxon>Rhizocola</taxon>
    </lineage>
</organism>
<comment type="caution">
    <text evidence="8">The sequence shown here is derived from an EMBL/GenBank/DDBJ whole genome shotgun (WGS) entry which is preliminary data.</text>
</comment>
<feature type="transmembrane region" description="Helical" evidence="7">
    <location>
        <begin position="43"/>
        <end position="63"/>
    </location>
</feature>
<evidence type="ECO:0000256" key="4">
    <source>
        <dbReference type="ARBA" id="ARBA00022692"/>
    </source>
</evidence>
<keyword evidence="3" id="KW-0813">Transport</keyword>
<protein>
    <submittedName>
        <fullName evidence="8">Solute:Na+ symporter, SSS family protein</fullName>
    </submittedName>
</protein>
<keyword evidence="6 7" id="KW-0472">Membrane</keyword>
<dbReference type="GO" id="GO:0005886">
    <property type="term" value="C:plasma membrane"/>
    <property type="evidence" value="ECO:0007669"/>
    <property type="project" value="TreeGrafter"/>
</dbReference>
<dbReference type="Proteomes" id="UP000612899">
    <property type="component" value="Unassembled WGS sequence"/>
</dbReference>
<evidence type="ECO:0000256" key="7">
    <source>
        <dbReference type="SAM" id="Phobius"/>
    </source>
</evidence>
<feature type="transmembrane region" description="Helical" evidence="7">
    <location>
        <begin position="188"/>
        <end position="210"/>
    </location>
</feature>
<feature type="transmembrane region" description="Helical" evidence="7">
    <location>
        <begin position="368"/>
        <end position="387"/>
    </location>
</feature>
<dbReference type="GO" id="GO:0022857">
    <property type="term" value="F:transmembrane transporter activity"/>
    <property type="evidence" value="ECO:0007669"/>
    <property type="project" value="InterPro"/>
</dbReference>
<feature type="transmembrane region" description="Helical" evidence="7">
    <location>
        <begin position="463"/>
        <end position="490"/>
    </location>
</feature>
<accession>A0A8J3QAX3</accession>
<feature type="transmembrane region" description="Helical" evidence="7">
    <location>
        <begin position="122"/>
        <end position="146"/>
    </location>
</feature>
<comment type="subcellular location">
    <subcellularLocation>
        <location evidence="1">Membrane</location>
        <topology evidence="1">Multi-pass membrane protein</topology>
    </subcellularLocation>
</comment>
<sequence length="539" mass="57063">MTDIWFFAALTLAMLGLGFAAARWRRPARPHSLEEWGVGGRAFGNWVTWFLLGGSMYTAYTFVAVPAATYGVGAIGFFAVPFAVITTPMMYLISTRAWSVSHVHGFVTSAEFARARFGSRGLAALIALTGIAATMPYIAVQLIALQAILKSAGVPGEWPLLVAVVAVSLCTFRSGLRAPALLSIAKDVLLVWLVLSMAMVVAWSGGWRVAFERADRRLAFDASPVSGLLLPDNGRLGYFTLIIGSALAIFAYPHAVTGILAAKDRATIKRNAAAMPLYCLALGFMALLGIFAIGQGVRPVGGDLNTVMPQLFDVTLPAWSAGIAYAAIGVAALIPAAVMSIAAANLFTRSIYREYLRRNASEAEEATVSRYTSLLMKFGAVACIVAFDQQLSIELQLIGGVVILQTLPAVVAGLWTSWFHRFALAGGLLGGLAVGMLMLYQVPQRAADGRIVKAHFGGSSWPVGALGSVYIGLIALAVNVAVVVVATMAFKAMRVPAGRDLTRPEDYLADGDSPSLQRLDILVDGLPRAKVGAHAKDGG</sequence>
<evidence type="ECO:0000313" key="9">
    <source>
        <dbReference type="Proteomes" id="UP000612899"/>
    </source>
</evidence>
<dbReference type="RefSeq" id="WP_203910306.1">
    <property type="nucleotide sequence ID" value="NZ_BONY01000027.1"/>
</dbReference>
<dbReference type="InterPro" id="IPR038377">
    <property type="entry name" value="Na/Glc_symporter_sf"/>
</dbReference>
<feature type="transmembrane region" description="Helical" evidence="7">
    <location>
        <begin position="69"/>
        <end position="93"/>
    </location>
</feature>
<reference evidence="8" key="1">
    <citation type="submission" date="2021-01" db="EMBL/GenBank/DDBJ databases">
        <title>Whole genome shotgun sequence of Rhizocola hellebori NBRC 109834.</title>
        <authorList>
            <person name="Komaki H."/>
            <person name="Tamura T."/>
        </authorList>
    </citation>
    <scope>NUCLEOTIDE SEQUENCE</scope>
    <source>
        <strain evidence="8">NBRC 109834</strain>
    </source>
</reference>
<evidence type="ECO:0000256" key="1">
    <source>
        <dbReference type="ARBA" id="ARBA00004141"/>
    </source>
</evidence>
<evidence type="ECO:0000256" key="3">
    <source>
        <dbReference type="ARBA" id="ARBA00022448"/>
    </source>
</evidence>
<feature type="transmembrane region" description="Helical" evidence="7">
    <location>
        <begin position="158"/>
        <end position="176"/>
    </location>
</feature>
<name>A0A8J3QAX3_9ACTN</name>
<gene>
    <name evidence="8" type="ORF">Rhe02_45640</name>
</gene>
<dbReference type="EMBL" id="BONY01000027">
    <property type="protein sequence ID" value="GIH06497.1"/>
    <property type="molecule type" value="Genomic_DNA"/>
</dbReference>
<evidence type="ECO:0000256" key="2">
    <source>
        <dbReference type="ARBA" id="ARBA00006434"/>
    </source>
</evidence>
<evidence type="ECO:0000256" key="6">
    <source>
        <dbReference type="ARBA" id="ARBA00023136"/>
    </source>
</evidence>
<feature type="transmembrane region" description="Helical" evidence="7">
    <location>
        <begin position="274"/>
        <end position="297"/>
    </location>
</feature>
<comment type="similarity">
    <text evidence="2">Belongs to the sodium:solute symporter (SSF) (TC 2.A.21) family.</text>
</comment>
<dbReference type="InterPro" id="IPR050277">
    <property type="entry name" value="Sodium:Solute_Symporter"/>
</dbReference>
<feature type="transmembrane region" description="Helical" evidence="7">
    <location>
        <begin position="6"/>
        <end position="22"/>
    </location>
</feature>
<dbReference type="PROSITE" id="PS50283">
    <property type="entry name" value="NA_SOLUT_SYMP_3"/>
    <property type="match status" value="1"/>
</dbReference>
<feature type="transmembrane region" description="Helical" evidence="7">
    <location>
        <begin position="422"/>
        <end position="443"/>
    </location>
</feature>
<evidence type="ECO:0000256" key="5">
    <source>
        <dbReference type="ARBA" id="ARBA00022989"/>
    </source>
</evidence>
<proteinExistence type="inferred from homology"/>
<feature type="transmembrane region" description="Helical" evidence="7">
    <location>
        <begin position="317"/>
        <end position="347"/>
    </location>
</feature>
<keyword evidence="9" id="KW-1185">Reference proteome</keyword>
<evidence type="ECO:0000313" key="8">
    <source>
        <dbReference type="EMBL" id="GIH06497.1"/>
    </source>
</evidence>